<keyword evidence="6" id="KW-1185">Reference proteome</keyword>
<dbReference type="InterPro" id="IPR011991">
    <property type="entry name" value="ArsR-like_HTH"/>
</dbReference>
<keyword evidence="1" id="KW-0805">Transcription regulation</keyword>
<dbReference type="SUPFAM" id="SSF46785">
    <property type="entry name" value="Winged helix' DNA-binding domain"/>
    <property type="match status" value="1"/>
</dbReference>
<evidence type="ECO:0000256" key="2">
    <source>
        <dbReference type="ARBA" id="ARBA00023125"/>
    </source>
</evidence>
<sequence>MSEHDEWQATWHGLHDILGPKWTFHILRVLSEEPHGFNAIRDSLNGLTAPILSQRLKELRCHGLVERTVEATTPPTTIYSLTRTGTEIATRLQELESLVEINEQPTRDCSAETTDCRSEALADGCVTAANQC</sequence>
<evidence type="ECO:0000256" key="1">
    <source>
        <dbReference type="ARBA" id="ARBA00023015"/>
    </source>
</evidence>
<dbReference type="OrthoDB" id="10490at2157"/>
<dbReference type="RefSeq" id="WP_120103618.1">
    <property type="nucleotide sequence ID" value="NZ_QKNY01000018.1"/>
</dbReference>
<comment type="caution">
    <text evidence="5">The sequence shown here is derived from an EMBL/GenBank/DDBJ whole genome shotgun (WGS) entry which is preliminary data.</text>
</comment>
<dbReference type="Gene3D" id="1.10.10.10">
    <property type="entry name" value="Winged helix-like DNA-binding domain superfamily/Winged helix DNA-binding domain"/>
    <property type="match status" value="1"/>
</dbReference>
<dbReference type="PROSITE" id="PS51118">
    <property type="entry name" value="HTH_HXLR"/>
    <property type="match status" value="1"/>
</dbReference>
<dbReference type="EMBL" id="QKNY01000018">
    <property type="protein sequence ID" value="RJX42309.1"/>
    <property type="molecule type" value="Genomic_DNA"/>
</dbReference>
<evidence type="ECO:0000313" key="5">
    <source>
        <dbReference type="EMBL" id="RJX42309.1"/>
    </source>
</evidence>
<gene>
    <name evidence="5" type="ORF">DM826_11755</name>
</gene>
<name>A0A3A6PLI0_9EURY</name>
<dbReference type="PANTHER" id="PTHR33204:SF37">
    <property type="entry name" value="HTH-TYPE TRANSCRIPTIONAL REGULATOR YODB"/>
    <property type="match status" value="1"/>
</dbReference>
<dbReference type="Proteomes" id="UP000276588">
    <property type="component" value="Unassembled WGS sequence"/>
</dbReference>
<protein>
    <submittedName>
        <fullName evidence="5">Transcriptional regulator</fullName>
    </submittedName>
</protein>
<evidence type="ECO:0000256" key="3">
    <source>
        <dbReference type="ARBA" id="ARBA00023163"/>
    </source>
</evidence>
<keyword evidence="2" id="KW-0238">DNA-binding</keyword>
<dbReference type="InterPro" id="IPR002577">
    <property type="entry name" value="HTH_HxlR"/>
</dbReference>
<dbReference type="GO" id="GO:0003677">
    <property type="term" value="F:DNA binding"/>
    <property type="evidence" value="ECO:0007669"/>
    <property type="project" value="UniProtKB-KW"/>
</dbReference>
<accession>A0A3A6PLI0</accession>
<keyword evidence="3" id="KW-0804">Transcription</keyword>
<evidence type="ECO:0000313" key="6">
    <source>
        <dbReference type="Proteomes" id="UP000276588"/>
    </source>
</evidence>
<dbReference type="InterPro" id="IPR036388">
    <property type="entry name" value="WH-like_DNA-bd_sf"/>
</dbReference>
<dbReference type="AlphaFoldDB" id="A0A3A6PLI0"/>
<dbReference type="PANTHER" id="PTHR33204">
    <property type="entry name" value="TRANSCRIPTIONAL REGULATOR, MARR FAMILY"/>
    <property type="match status" value="1"/>
</dbReference>
<reference evidence="5 6" key="1">
    <citation type="submission" date="2018-06" db="EMBL/GenBank/DDBJ databases">
        <title>Halonotius sp. F13-13 a new haloarchaeeon isolated from a solar saltern from Isla Cristina, Huelva, Spain.</title>
        <authorList>
            <person name="Duran-Viseras A."/>
            <person name="Sanchez-Porro C."/>
            <person name="Ventosa A."/>
        </authorList>
    </citation>
    <scope>NUCLEOTIDE SEQUENCE [LARGE SCALE GENOMIC DNA]</scope>
    <source>
        <strain evidence="5 6">F13-13</strain>
    </source>
</reference>
<dbReference type="Pfam" id="PF01638">
    <property type="entry name" value="HxlR"/>
    <property type="match status" value="1"/>
</dbReference>
<dbReference type="CDD" id="cd00090">
    <property type="entry name" value="HTH_ARSR"/>
    <property type="match status" value="1"/>
</dbReference>
<organism evidence="5 6">
    <name type="scientific">Halonotius aquaticus</name>
    <dbReference type="NCBI Taxonomy" id="2216978"/>
    <lineage>
        <taxon>Archaea</taxon>
        <taxon>Methanobacteriati</taxon>
        <taxon>Methanobacteriota</taxon>
        <taxon>Stenosarchaea group</taxon>
        <taxon>Halobacteria</taxon>
        <taxon>Halobacteriales</taxon>
        <taxon>Haloferacaceae</taxon>
        <taxon>Halonotius</taxon>
    </lineage>
</organism>
<evidence type="ECO:0000259" key="4">
    <source>
        <dbReference type="PROSITE" id="PS51118"/>
    </source>
</evidence>
<dbReference type="InterPro" id="IPR036390">
    <property type="entry name" value="WH_DNA-bd_sf"/>
</dbReference>
<proteinExistence type="predicted"/>
<feature type="domain" description="HTH hxlR-type" evidence="4">
    <location>
        <begin position="9"/>
        <end position="107"/>
    </location>
</feature>